<proteinExistence type="predicted"/>
<evidence type="ECO:0000313" key="1">
    <source>
        <dbReference type="EMBL" id="JAH92283.1"/>
    </source>
</evidence>
<sequence>MLPLNRLQDQVTVRVSGDDDLAGVAVLVGKARKAVLSCKSVVALYNGLSRTERCFYNKGKI</sequence>
<name>A0A0E9WS51_ANGAN</name>
<dbReference type="AlphaFoldDB" id="A0A0E9WS51"/>
<dbReference type="EMBL" id="GBXM01016294">
    <property type="protein sequence ID" value="JAH92283.1"/>
    <property type="molecule type" value="Transcribed_RNA"/>
</dbReference>
<protein>
    <submittedName>
        <fullName evidence="1">Uncharacterized protein</fullName>
    </submittedName>
</protein>
<accession>A0A0E9WS51</accession>
<organism evidence="1">
    <name type="scientific">Anguilla anguilla</name>
    <name type="common">European freshwater eel</name>
    <name type="synonym">Muraena anguilla</name>
    <dbReference type="NCBI Taxonomy" id="7936"/>
    <lineage>
        <taxon>Eukaryota</taxon>
        <taxon>Metazoa</taxon>
        <taxon>Chordata</taxon>
        <taxon>Craniata</taxon>
        <taxon>Vertebrata</taxon>
        <taxon>Euteleostomi</taxon>
        <taxon>Actinopterygii</taxon>
        <taxon>Neopterygii</taxon>
        <taxon>Teleostei</taxon>
        <taxon>Anguilliformes</taxon>
        <taxon>Anguillidae</taxon>
        <taxon>Anguilla</taxon>
    </lineage>
</organism>
<reference evidence="1" key="1">
    <citation type="submission" date="2014-11" db="EMBL/GenBank/DDBJ databases">
        <authorList>
            <person name="Amaro Gonzalez C."/>
        </authorList>
    </citation>
    <scope>NUCLEOTIDE SEQUENCE</scope>
</reference>
<reference evidence="1" key="2">
    <citation type="journal article" date="2015" name="Fish Shellfish Immunol.">
        <title>Early steps in the European eel (Anguilla anguilla)-Vibrio vulnificus interaction in the gills: Role of the RtxA13 toxin.</title>
        <authorList>
            <person name="Callol A."/>
            <person name="Pajuelo D."/>
            <person name="Ebbesson L."/>
            <person name="Teles M."/>
            <person name="MacKenzie S."/>
            <person name="Amaro C."/>
        </authorList>
    </citation>
    <scope>NUCLEOTIDE SEQUENCE</scope>
</reference>